<proteinExistence type="predicted"/>
<dbReference type="Proteomes" id="UP001157502">
    <property type="component" value="Chromosome 8"/>
</dbReference>
<keyword evidence="2" id="KW-1185">Reference proteome</keyword>
<name>A0ACC2GVV9_DALPE</name>
<protein>
    <submittedName>
        <fullName evidence="1">Uncharacterized protein</fullName>
    </submittedName>
</protein>
<organism evidence="1 2">
    <name type="scientific">Dallia pectoralis</name>
    <name type="common">Alaska blackfish</name>
    <dbReference type="NCBI Taxonomy" id="75939"/>
    <lineage>
        <taxon>Eukaryota</taxon>
        <taxon>Metazoa</taxon>
        <taxon>Chordata</taxon>
        <taxon>Craniata</taxon>
        <taxon>Vertebrata</taxon>
        <taxon>Euteleostomi</taxon>
        <taxon>Actinopterygii</taxon>
        <taxon>Neopterygii</taxon>
        <taxon>Teleostei</taxon>
        <taxon>Protacanthopterygii</taxon>
        <taxon>Esociformes</taxon>
        <taxon>Umbridae</taxon>
        <taxon>Dallia</taxon>
    </lineage>
</organism>
<accession>A0ACC2GVV9</accession>
<gene>
    <name evidence="1" type="ORF">DPEC_G00096520</name>
</gene>
<reference evidence="1" key="1">
    <citation type="submission" date="2021-05" db="EMBL/GenBank/DDBJ databases">
        <authorList>
            <person name="Pan Q."/>
            <person name="Jouanno E."/>
            <person name="Zahm M."/>
            <person name="Klopp C."/>
            <person name="Cabau C."/>
            <person name="Louis A."/>
            <person name="Berthelot C."/>
            <person name="Parey E."/>
            <person name="Roest Crollius H."/>
            <person name="Montfort J."/>
            <person name="Robinson-Rechavi M."/>
            <person name="Bouchez O."/>
            <person name="Lampietro C."/>
            <person name="Lopez Roques C."/>
            <person name="Donnadieu C."/>
            <person name="Postlethwait J."/>
            <person name="Bobe J."/>
            <person name="Dillon D."/>
            <person name="Chandos A."/>
            <person name="von Hippel F."/>
            <person name="Guiguen Y."/>
        </authorList>
    </citation>
    <scope>NUCLEOTIDE SEQUENCE</scope>
    <source>
        <strain evidence="1">YG-Jan2019</strain>
    </source>
</reference>
<evidence type="ECO:0000313" key="2">
    <source>
        <dbReference type="Proteomes" id="UP001157502"/>
    </source>
</evidence>
<dbReference type="EMBL" id="CM055735">
    <property type="protein sequence ID" value="KAJ8007665.1"/>
    <property type="molecule type" value="Genomic_DNA"/>
</dbReference>
<evidence type="ECO:0000313" key="1">
    <source>
        <dbReference type="EMBL" id="KAJ8007665.1"/>
    </source>
</evidence>
<sequence>MQDIHEGSMDKTMKVLVIHNSAAEEDPAAVSIVIEGNQVLNTCGYPTKACVLLMGLIYAFNLEYPKKLKYTFEGPEPQNVPGVAAGALQRRLDVPLEEAGLQTTKSLGYSDVPYRIGELKVTEVVESEDIPIFLEIKAIYCVNGQWFVVGTKMVPSSFESHFHAFKVEEMGCLESWRGVGPSQLDIHSNMEGERYVALRYWVV</sequence>
<comment type="caution">
    <text evidence="1">The sequence shown here is derived from an EMBL/GenBank/DDBJ whole genome shotgun (WGS) entry which is preliminary data.</text>
</comment>